<keyword evidence="4" id="KW-1185">Reference proteome</keyword>
<evidence type="ECO:0000256" key="2">
    <source>
        <dbReference type="SAM" id="SignalP"/>
    </source>
</evidence>
<dbReference type="InterPro" id="IPR011055">
    <property type="entry name" value="Dup_hybrid_motif"/>
</dbReference>
<accession>A0A2T6KPI0</accession>
<gene>
    <name evidence="3" type="ORF">C8N45_10153</name>
</gene>
<evidence type="ECO:0000313" key="4">
    <source>
        <dbReference type="Proteomes" id="UP000244523"/>
    </source>
</evidence>
<evidence type="ECO:0000256" key="1">
    <source>
        <dbReference type="SAM" id="MobiDB-lite"/>
    </source>
</evidence>
<dbReference type="Proteomes" id="UP000244523">
    <property type="component" value="Unassembled WGS sequence"/>
</dbReference>
<feature type="signal peptide" evidence="2">
    <location>
        <begin position="1"/>
        <end position="16"/>
    </location>
</feature>
<proteinExistence type="predicted"/>
<protein>
    <submittedName>
        <fullName evidence="3">Septal ring factor EnvC (AmiA/AmiB activator)</fullName>
    </submittedName>
</protein>
<comment type="caution">
    <text evidence="3">The sequence shown here is derived from an EMBL/GenBank/DDBJ whole genome shotgun (WGS) entry which is preliminary data.</text>
</comment>
<evidence type="ECO:0000313" key="3">
    <source>
        <dbReference type="EMBL" id="PUB18469.1"/>
    </source>
</evidence>
<feature type="compositionally biased region" description="Polar residues" evidence="1">
    <location>
        <begin position="315"/>
        <end position="330"/>
    </location>
</feature>
<dbReference type="RefSeq" id="WP_108384175.1">
    <property type="nucleotide sequence ID" value="NZ_QBUD01000001.1"/>
</dbReference>
<dbReference type="Gene3D" id="2.70.70.10">
    <property type="entry name" value="Glucose Permease (Domain IIA)"/>
    <property type="match status" value="1"/>
</dbReference>
<dbReference type="EMBL" id="QBUD01000001">
    <property type="protein sequence ID" value="PUB18469.1"/>
    <property type="molecule type" value="Genomic_DNA"/>
</dbReference>
<reference evidence="3 4" key="1">
    <citation type="submission" date="2018-04" db="EMBL/GenBank/DDBJ databases">
        <title>Genomic Encyclopedia of Archaeal and Bacterial Type Strains, Phase II (KMG-II): from individual species to whole genera.</title>
        <authorList>
            <person name="Goeker M."/>
        </authorList>
    </citation>
    <scope>NUCLEOTIDE SEQUENCE [LARGE SCALE GENOMIC DNA]</scope>
    <source>
        <strain evidence="3 4">DSM 29955</strain>
    </source>
</reference>
<feature type="chain" id="PRO_5015445818" evidence="2">
    <location>
        <begin position="17"/>
        <end position="361"/>
    </location>
</feature>
<dbReference type="OrthoDB" id="9809144at2"/>
<sequence>MRLATLLFCLALPAGAQSPEVIAQDAMAQLDQAQASLVAAQSKGERVKALTDTVRAYESGIIALNEGLRQVAAEQTELETALEAETAELSALIAALQSIGRTPIPVLQAHPDGALAAARAGGVLADLTPAVRRRAATLRQRLDRLAGVRSLRAEALQTLRDGLAGAQDARSALGQAISDRTEVPQRFSEDPVQTTLLLATSQTLDAFANGLLGAVPASDITLSADGNLALPVAGKVLADDGTGRPGVRIATQPRALVTTPVQVTVLFEGELLDYSHVAILEPSAGILFVIAGMETSFATVGEILPQGAPVGLMGGQQQQSDAELSQNSQLDGTATRQTLYLEVRDGQAPVNPAAWFALEVE</sequence>
<feature type="region of interest" description="Disordered" evidence="1">
    <location>
        <begin position="311"/>
        <end position="330"/>
    </location>
</feature>
<organism evidence="3 4">
    <name type="scientific">Yoonia sediminilitoris</name>
    <dbReference type="NCBI Taxonomy" id="1286148"/>
    <lineage>
        <taxon>Bacteria</taxon>
        <taxon>Pseudomonadati</taxon>
        <taxon>Pseudomonadota</taxon>
        <taxon>Alphaproteobacteria</taxon>
        <taxon>Rhodobacterales</taxon>
        <taxon>Paracoccaceae</taxon>
        <taxon>Yoonia</taxon>
    </lineage>
</organism>
<keyword evidence="2" id="KW-0732">Signal</keyword>
<dbReference type="AlphaFoldDB" id="A0A2T6KPI0"/>
<name>A0A2T6KPI0_9RHOB</name>